<dbReference type="Proteomes" id="UP000887458">
    <property type="component" value="Unassembled WGS sequence"/>
</dbReference>
<protein>
    <submittedName>
        <fullName evidence="1">Uncharacterized protein</fullName>
    </submittedName>
</protein>
<evidence type="ECO:0000313" key="2">
    <source>
        <dbReference type="Proteomes" id="UP000887458"/>
    </source>
</evidence>
<dbReference type="EMBL" id="NJHN03000095">
    <property type="protein sequence ID" value="KAH9415907.1"/>
    <property type="molecule type" value="Genomic_DNA"/>
</dbReference>
<gene>
    <name evidence="1" type="ORF">DERP_000401</name>
</gene>
<evidence type="ECO:0000313" key="1">
    <source>
        <dbReference type="EMBL" id="KAH9415907.1"/>
    </source>
</evidence>
<sequence>MIDDVDNDEKNKTLKHLKEENLFHHHVHVEMCPLIIIKINDDAHFTILINSWFAIKTTKSEPNAIPIQLRKINN</sequence>
<comment type="caution">
    <text evidence="1">The sequence shown here is derived from an EMBL/GenBank/DDBJ whole genome shotgun (WGS) entry which is preliminary data.</text>
</comment>
<keyword evidence="2" id="KW-1185">Reference proteome</keyword>
<accession>A0ABQ8J056</accession>
<proteinExistence type="predicted"/>
<organism evidence="1 2">
    <name type="scientific">Dermatophagoides pteronyssinus</name>
    <name type="common">European house dust mite</name>
    <dbReference type="NCBI Taxonomy" id="6956"/>
    <lineage>
        <taxon>Eukaryota</taxon>
        <taxon>Metazoa</taxon>
        <taxon>Ecdysozoa</taxon>
        <taxon>Arthropoda</taxon>
        <taxon>Chelicerata</taxon>
        <taxon>Arachnida</taxon>
        <taxon>Acari</taxon>
        <taxon>Acariformes</taxon>
        <taxon>Sarcoptiformes</taxon>
        <taxon>Astigmata</taxon>
        <taxon>Psoroptidia</taxon>
        <taxon>Analgoidea</taxon>
        <taxon>Pyroglyphidae</taxon>
        <taxon>Dermatophagoidinae</taxon>
        <taxon>Dermatophagoides</taxon>
    </lineage>
</organism>
<name>A0ABQ8J056_DERPT</name>
<reference evidence="1 2" key="2">
    <citation type="journal article" date="2022" name="Mol. Biol. Evol.">
        <title>Comparative Genomics Reveals Insights into the Divergent Evolution of Astigmatic Mites and Household Pest Adaptations.</title>
        <authorList>
            <person name="Xiong Q."/>
            <person name="Wan A.T."/>
            <person name="Liu X."/>
            <person name="Fung C.S."/>
            <person name="Xiao X."/>
            <person name="Malainual N."/>
            <person name="Hou J."/>
            <person name="Wang L."/>
            <person name="Wang M."/>
            <person name="Yang K.Y."/>
            <person name="Cui Y."/>
            <person name="Leung E.L."/>
            <person name="Nong W."/>
            <person name="Shin S.K."/>
            <person name="Au S.W."/>
            <person name="Jeong K.Y."/>
            <person name="Chew F.T."/>
            <person name="Hui J.H."/>
            <person name="Leung T.F."/>
            <person name="Tungtrongchitr A."/>
            <person name="Zhong N."/>
            <person name="Liu Z."/>
            <person name="Tsui S.K."/>
        </authorList>
    </citation>
    <scope>NUCLEOTIDE SEQUENCE [LARGE SCALE GENOMIC DNA]</scope>
    <source>
        <strain evidence="1">Derp</strain>
    </source>
</reference>
<reference evidence="1 2" key="1">
    <citation type="journal article" date="2018" name="J. Allergy Clin. Immunol.">
        <title>High-quality assembly of Dermatophagoides pteronyssinus genome and transcriptome reveals a wide range of novel allergens.</title>
        <authorList>
            <person name="Liu X.Y."/>
            <person name="Yang K.Y."/>
            <person name="Wang M.Q."/>
            <person name="Kwok J.S."/>
            <person name="Zeng X."/>
            <person name="Yang Z."/>
            <person name="Xiao X.J."/>
            <person name="Lau C.P."/>
            <person name="Li Y."/>
            <person name="Huang Z.M."/>
            <person name="Ba J.G."/>
            <person name="Yim A.K."/>
            <person name="Ouyang C.Y."/>
            <person name="Ngai S.M."/>
            <person name="Chan T.F."/>
            <person name="Leung E.L."/>
            <person name="Liu L."/>
            <person name="Liu Z.G."/>
            <person name="Tsui S.K."/>
        </authorList>
    </citation>
    <scope>NUCLEOTIDE SEQUENCE [LARGE SCALE GENOMIC DNA]</scope>
    <source>
        <strain evidence="1">Derp</strain>
    </source>
</reference>